<accession>A0A6J1BX22</accession>
<dbReference type="SUPFAM" id="SSF49764">
    <property type="entry name" value="HSP20-like chaperones"/>
    <property type="match status" value="1"/>
</dbReference>
<gene>
    <name evidence="6" type="primary">LOC111006435</name>
</gene>
<dbReference type="PROSITE" id="PS01031">
    <property type="entry name" value="SHSP"/>
    <property type="match status" value="1"/>
</dbReference>
<feature type="compositionally biased region" description="Polar residues" evidence="2">
    <location>
        <begin position="300"/>
        <end position="311"/>
    </location>
</feature>
<dbReference type="InterPro" id="IPR002068">
    <property type="entry name" value="A-crystallin/Hsp20_dom"/>
</dbReference>
<dbReference type="InterPro" id="IPR008978">
    <property type="entry name" value="HSP20-like_chaperone"/>
</dbReference>
<keyword evidence="3" id="KW-1133">Transmembrane helix</keyword>
<feature type="compositionally biased region" description="Basic and acidic residues" evidence="2">
    <location>
        <begin position="234"/>
        <end position="254"/>
    </location>
</feature>
<feature type="transmembrane region" description="Helical" evidence="3">
    <location>
        <begin position="363"/>
        <end position="381"/>
    </location>
</feature>
<feature type="region of interest" description="Disordered" evidence="2">
    <location>
        <begin position="110"/>
        <end position="329"/>
    </location>
</feature>
<reference evidence="6" key="1">
    <citation type="submission" date="2025-08" db="UniProtKB">
        <authorList>
            <consortium name="RefSeq"/>
        </authorList>
    </citation>
    <scope>IDENTIFICATION</scope>
    <source>
        <strain evidence="6">OHB3-1</strain>
    </source>
</reference>
<dbReference type="Gene3D" id="2.60.40.790">
    <property type="match status" value="1"/>
</dbReference>
<evidence type="ECO:0000313" key="6">
    <source>
        <dbReference type="RefSeq" id="XP_022134075.1"/>
    </source>
</evidence>
<proteinExistence type="inferred from homology"/>
<keyword evidence="3" id="KW-0472">Membrane</keyword>
<keyword evidence="3" id="KW-0812">Transmembrane</keyword>
<evidence type="ECO:0000259" key="4">
    <source>
        <dbReference type="PROSITE" id="PS01031"/>
    </source>
</evidence>
<dbReference type="Proteomes" id="UP000504603">
    <property type="component" value="Unplaced"/>
</dbReference>
<evidence type="ECO:0000256" key="2">
    <source>
        <dbReference type="SAM" id="MobiDB-lite"/>
    </source>
</evidence>
<feature type="compositionally biased region" description="Low complexity" evidence="2">
    <location>
        <begin position="290"/>
        <end position="299"/>
    </location>
</feature>
<sequence length="390" mass="42990">MDWFGKGSKVEDQPAKSDMESLGIRFEPILFYSERNEYELRIELPGCPKDLIKVTYDRSLGKLKLQGQKHKTNFHHQFTLPADCLPTGIYGRFRGDVLHIVIPRLLSDWPASKDASSKQEDDHRETSSDQTTTDHEAEERAGKCHQKLPPTTPAPRPPGQKSTDEVREREGKDRDKLPARVPAPLPSDQKTTDDVRERVETERKLPSKVSAPPTEKSKGRDEELYPEISAPPPPDRESSRSVKELREKYQKKLSEIAAPPPVPPAAAPAPATSNRKKSTDVGAREESEEPPSTVVPASPLSKSGTKVSENTKIFAESKANETEEKKRNAGGDEKLGLVYTVKKTGKAAVAAAAASWKDENRRVVMIGAAVLAIVVIGAASLRSSNKKLKN</sequence>
<feature type="compositionally biased region" description="Basic and acidic residues" evidence="2">
    <location>
        <begin position="190"/>
        <end position="205"/>
    </location>
</feature>
<dbReference type="CDD" id="cd06464">
    <property type="entry name" value="ACD_sHsps-like"/>
    <property type="match status" value="1"/>
</dbReference>
<keyword evidence="5" id="KW-1185">Reference proteome</keyword>
<dbReference type="AlphaFoldDB" id="A0A6J1BX22"/>
<dbReference type="RefSeq" id="XP_022134075.1">
    <property type="nucleotide sequence ID" value="XM_022278383.1"/>
</dbReference>
<name>A0A6J1BX22_MOMCH</name>
<feature type="compositionally biased region" description="Basic and acidic residues" evidence="2">
    <location>
        <begin position="115"/>
        <end position="142"/>
    </location>
</feature>
<feature type="compositionally biased region" description="Basic and acidic residues" evidence="2">
    <location>
        <begin position="318"/>
        <end position="329"/>
    </location>
</feature>
<feature type="domain" description="SHSP" evidence="4">
    <location>
        <begin position="20"/>
        <end position="120"/>
    </location>
</feature>
<organism evidence="5 6">
    <name type="scientific">Momordica charantia</name>
    <name type="common">Bitter gourd</name>
    <name type="synonym">Balsam pear</name>
    <dbReference type="NCBI Taxonomy" id="3673"/>
    <lineage>
        <taxon>Eukaryota</taxon>
        <taxon>Viridiplantae</taxon>
        <taxon>Streptophyta</taxon>
        <taxon>Embryophyta</taxon>
        <taxon>Tracheophyta</taxon>
        <taxon>Spermatophyta</taxon>
        <taxon>Magnoliopsida</taxon>
        <taxon>eudicotyledons</taxon>
        <taxon>Gunneridae</taxon>
        <taxon>Pentapetalae</taxon>
        <taxon>rosids</taxon>
        <taxon>fabids</taxon>
        <taxon>Cucurbitales</taxon>
        <taxon>Cucurbitaceae</taxon>
        <taxon>Momordiceae</taxon>
        <taxon>Momordica</taxon>
    </lineage>
</organism>
<evidence type="ECO:0000256" key="1">
    <source>
        <dbReference type="PROSITE-ProRule" id="PRU00285"/>
    </source>
</evidence>
<comment type="similarity">
    <text evidence="1">Belongs to the small heat shock protein (HSP20) family.</text>
</comment>
<dbReference type="GeneID" id="111006435"/>
<evidence type="ECO:0000256" key="3">
    <source>
        <dbReference type="SAM" id="Phobius"/>
    </source>
</evidence>
<protein>
    <submittedName>
        <fullName evidence="6">Inactive protein RESTRICTED TEV MOVEMENT 2-like</fullName>
    </submittedName>
</protein>
<dbReference type="OrthoDB" id="1742548at2759"/>
<feature type="compositionally biased region" description="Pro residues" evidence="2">
    <location>
        <begin position="258"/>
        <end position="267"/>
    </location>
</feature>
<feature type="compositionally biased region" description="Basic and acidic residues" evidence="2">
    <location>
        <begin position="162"/>
        <end position="178"/>
    </location>
</feature>
<dbReference type="KEGG" id="mcha:111006435"/>
<evidence type="ECO:0000313" key="5">
    <source>
        <dbReference type="Proteomes" id="UP000504603"/>
    </source>
</evidence>